<evidence type="ECO:0000256" key="2">
    <source>
        <dbReference type="ARBA" id="ARBA00023002"/>
    </source>
</evidence>
<dbReference type="RefSeq" id="WP_036191772.1">
    <property type="nucleotide sequence ID" value="NZ_JMQN01000059.1"/>
</dbReference>
<dbReference type="Pfam" id="PF00106">
    <property type="entry name" value="adh_short"/>
    <property type="match status" value="1"/>
</dbReference>
<dbReference type="GO" id="GO:0016491">
    <property type="term" value="F:oxidoreductase activity"/>
    <property type="evidence" value="ECO:0007669"/>
    <property type="project" value="UniProtKB-KW"/>
</dbReference>
<sequence length="255" mass="27951">MNNAHNWKTAWVTGASQGIGRALASALCQKGVHVYASARRGEALDELVHELERMPGTLTPCPLDVTDQGAIEGYFKQWEGQNALPDLIILNAGTHDPFTAQEFSAERVEALMRTNLIGTLRSLDPSLKYCLKRGQGQIAIMASVAGYRGLPTAAAYGASKAALINLAEALKLDLAGTHVDLRLINPGFVRTPLTDKNEFTMPALIEPEQAAEWILKGLTSNRFEISFPARFTSVLKLLRCLPYAWYFPLVRKLTA</sequence>
<dbReference type="GO" id="GO:0016020">
    <property type="term" value="C:membrane"/>
    <property type="evidence" value="ECO:0007669"/>
    <property type="project" value="TreeGrafter"/>
</dbReference>
<dbReference type="OrthoDB" id="335726at2"/>
<dbReference type="PRINTS" id="PR00080">
    <property type="entry name" value="SDRFAMILY"/>
</dbReference>
<dbReference type="PATRIC" id="fig|1232683.4.peg.3848"/>
<comment type="similarity">
    <text evidence="1 3">Belongs to the short-chain dehydrogenases/reductases (SDR) family.</text>
</comment>
<dbReference type="AlphaFoldDB" id="A0A081FTA9"/>
<dbReference type="EMBL" id="JMQN01000059">
    <property type="protein sequence ID" value="KEA61764.1"/>
    <property type="molecule type" value="Genomic_DNA"/>
</dbReference>
<dbReference type="InterPro" id="IPR036291">
    <property type="entry name" value="NAD(P)-bd_dom_sf"/>
</dbReference>
<dbReference type="Proteomes" id="UP000028252">
    <property type="component" value="Unassembled WGS sequence"/>
</dbReference>
<organism evidence="4 5">
    <name type="scientific">Marinobacterium lacunae</name>
    <dbReference type="NCBI Taxonomy" id="1232683"/>
    <lineage>
        <taxon>Bacteria</taxon>
        <taxon>Pseudomonadati</taxon>
        <taxon>Pseudomonadota</taxon>
        <taxon>Gammaproteobacteria</taxon>
        <taxon>Oceanospirillales</taxon>
        <taxon>Oceanospirillaceae</taxon>
        <taxon>Marinobacterium</taxon>
    </lineage>
</organism>
<evidence type="ECO:0000313" key="4">
    <source>
        <dbReference type="EMBL" id="KEA61764.1"/>
    </source>
</evidence>
<dbReference type="PRINTS" id="PR00081">
    <property type="entry name" value="GDHRDH"/>
</dbReference>
<dbReference type="InterPro" id="IPR002347">
    <property type="entry name" value="SDR_fam"/>
</dbReference>
<dbReference type="PANTHER" id="PTHR44196:SF1">
    <property type="entry name" value="DEHYDROGENASE_REDUCTASE SDR FAMILY MEMBER 7B"/>
    <property type="match status" value="1"/>
</dbReference>
<dbReference type="STRING" id="1232683.ADIMK_3911"/>
<dbReference type="SUPFAM" id="SSF51735">
    <property type="entry name" value="NAD(P)-binding Rossmann-fold domains"/>
    <property type="match status" value="1"/>
</dbReference>
<proteinExistence type="inferred from homology"/>
<reference evidence="4 5" key="1">
    <citation type="submission" date="2014-04" db="EMBL/GenBank/DDBJ databases">
        <title>Marinobacterium kochiensis sp. nov., isolated from sediment sample collected from Kochi backwaters in Kerala, India.</title>
        <authorList>
            <person name="Singh A."/>
            <person name="Pinnaka A.K."/>
        </authorList>
    </citation>
    <scope>NUCLEOTIDE SEQUENCE [LARGE SCALE GENOMIC DNA]</scope>
    <source>
        <strain evidence="4 5">AK27</strain>
    </source>
</reference>
<evidence type="ECO:0000256" key="1">
    <source>
        <dbReference type="ARBA" id="ARBA00006484"/>
    </source>
</evidence>
<dbReference type="Gene3D" id="3.40.50.720">
    <property type="entry name" value="NAD(P)-binding Rossmann-like Domain"/>
    <property type="match status" value="1"/>
</dbReference>
<keyword evidence="2 4" id="KW-0560">Oxidoreductase</keyword>
<evidence type="ECO:0000313" key="5">
    <source>
        <dbReference type="Proteomes" id="UP000028252"/>
    </source>
</evidence>
<dbReference type="eggNOG" id="COG0300">
    <property type="taxonomic scope" value="Bacteria"/>
</dbReference>
<dbReference type="PANTHER" id="PTHR44196">
    <property type="entry name" value="DEHYDROGENASE/REDUCTASE SDR FAMILY MEMBER 7B"/>
    <property type="match status" value="1"/>
</dbReference>
<dbReference type="EC" id="1.1.1.-" evidence="4"/>
<protein>
    <submittedName>
        <fullName evidence="4">Oxidoreductase, short-chain dehydrogenase/reductase family</fullName>
        <ecNumber evidence="4">1.1.1.-</ecNumber>
    </submittedName>
</protein>
<name>A0A081FTA9_9GAMM</name>
<accession>A0A081FTA9</accession>
<keyword evidence="5" id="KW-1185">Reference proteome</keyword>
<evidence type="ECO:0000256" key="3">
    <source>
        <dbReference type="RuleBase" id="RU000363"/>
    </source>
</evidence>
<gene>
    <name evidence="4" type="ORF">ADIMK_3911</name>
</gene>
<comment type="caution">
    <text evidence="4">The sequence shown here is derived from an EMBL/GenBank/DDBJ whole genome shotgun (WGS) entry which is preliminary data.</text>
</comment>